<keyword evidence="11" id="KW-1185">Reference proteome</keyword>
<evidence type="ECO:0000313" key="11">
    <source>
        <dbReference type="Proteomes" id="UP000070121"/>
    </source>
</evidence>
<comment type="subcellular location">
    <subcellularLocation>
        <location evidence="2">Endoplasmic reticulum membrane</location>
        <topology evidence="2">Multi-pass membrane protein</topology>
    </subcellularLocation>
</comment>
<evidence type="ECO:0000313" key="10">
    <source>
        <dbReference type="EMBL" id="KXH66363.1"/>
    </source>
</evidence>
<dbReference type="InterPro" id="IPR004853">
    <property type="entry name" value="Sugar_P_trans_dom"/>
</dbReference>
<proteinExistence type="inferred from homology"/>
<evidence type="ECO:0000256" key="3">
    <source>
        <dbReference type="ARBA" id="ARBA00010425"/>
    </source>
</evidence>
<protein>
    <submittedName>
        <fullName evidence="10">Triose-phosphate transporter</fullName>
    </submittedName>
</protein>
<evidence type="ECO:0000256" key="5">
    <source>
        <dbReference type="ARBA" id="ARBA00022692"/>
    </source>
</evidence>
<dbReference type="GO" id="GO:0005789">
    <property type="term" value="C:endoplasmic reticulum membrane"/>
    <property type="evidence" value="ECO:0007669"/>
    <property type="project" value="UniProtKB-SubCell"/>
</dbReference>
<dbReference type="PANTHER" id="PTHR11132">
    <property type="entry name" value="SOLUTE CARRIER FAMILY 35"/>
    <property type="match status" value="1"/>
</dbReference>
<evidence type="ECO:0000256" key="6">
    <source>
        <dbReference type="ARBA" id="ARBA00022989"/>
    </source>
</evidence>
<feature type="transmembrane region" description="Helical" evidence="8">
    <location>
        <begin position="20"/>
        <end position="40"/>
    </location>
</feature>
<comment type="subunit">
    <text evidence="4">Homooligomer.</text>
</comment>
<dbReference type="AlphaFoldDB" id="A0A135V122"/>
<feature type="transmembrane region" description="Helical" evidence="8">
    <location>
        <begin position="347"/>
        <end position="366"/>
    </location>
</feature>
<evidence type="ECO:0000256" key="7">
    <source>
        <dbReference type="ARBA" id="ARBA00023136"/>
    </source>
</evidence>
<comment type="similarity">
    <text evidence="3">Belongs to the TPT transporter family. SLC35D subfamily.</text>
</comment>
<accession>A0A135V122</accession>
<feature type="transmembrane region" description="Helical" evidence="8">
    <location>
        <begin position="52"/>
        <end position="73"/>
    </location>
</feature>
<dbReference type="Pfam" id="PF03151">
    <property type="entry name" value="TPT"/>
    <property type="match status" value="1"/>
</dbReference>
<keyword evidence="7 8" id="KW-0472">Membrane</keyword>
<feature type="transmembrane region" description="Helical" evidence="8">
    <location>
        <begin position="85"/>
        <end position="111"/>
    </location>
</feature>
<comment type="caution">
    <text evidence="10">The sequence shown here is derived from an EMBL/GenBank/DDBJ whole genome shotgun (WGS) entry which is preliminary data.</text>
</comment>
<comment type="function">
    <text evidence="1">Involved in the import of GDP-mannose from the cytoplasm into the Golgi lumen.</text>
</comment>
<feature type="transmembrane region" description="Helical" evidence="8">
    <location>
        <begin position="166"/>
        <end position="190"/>
    </location>
</feature>
<feature type="transmembrane region" description="Helical" evidence="8">
    <location>
        <begin position="117"/>
        <end position="137"/>
    </location>
</feature>
<sequence length="384" mass="42366">MSTLPTTEKPVGSKALHPAFFIASWIFFSNLTILFNKWLLDTAGFKYPVILTFWHLVFSTLATQVLARFTSLLDGRHKVKMTGRVYLRAIMPIGVLYSGSLVCSNLVYLYLSVSFIQMLKAAAPVAVLFTSWIWGVADPSMKTFYNILLIVGGVGLASFGEIEFSWIGFIFQMGGIIFEAIRLVMIQVLLKGDENAQKMDPLVSLYYYAPVCAVMNFFVAWFSEFSKFNVEDFNKVGFTMLLLNASVAFALNISSVFLIGKTSGLVMTLTGILKNILLIVVSVLIWHTSITALQFVGYAVALFGLVIYSTGWDQLKASGAGAVAWSRNVWNSHALDEGRLSPLLRRAIFFGLLTLITLMVVMGFAYKGAAAPADWFAKVSTAST</sequence>
<organism evidence="10 11">
    <name type="scientific">Colletotrichum salicis</name>
    <dbReference type="NCBI Taxonomy" id="1209931"/>
    <lineage>
        <taxon>Eukaryota</taxon>
        <taxon>Fungi</taxon>
        <taxon>Dikarya</taxon>
        <taxon>Ascomycota</taxon>
        <taxon>Pezizomycotina</taxon>
        <taxon>Sordariomycetes</taxon>
        <taxon>Hypocreomycetidae</taxon>
        <taxon>Glomerellales</taxon>
        <taxon>Glomerellaceae</taxon>
        <taxon>Colletotrichum</taxon>
        <taxon>Colletotrichum acutatum species complex</taxon>
    </lineage>
</organism>
<dbReference type="EMBL" id="JFFI01000694">
    <property type="protein sequence ID" value="KXH66363.1"/>
    <property type="molecule type" value="Genomic_DNA"/>
</dbReference>
<dbReference type="Proteomes" id="UP000070121">
    <property type="component" value="Unassembled WGS sequence"/>
</dbReference>
<keyword evidence="6 8" id="KW-1133">Transmembrane helix</keyword>
<feature type="transmembrane region" description="Helical" evidence="8">
    <location>
        <begin position="144"/>
        <end position="160"/>
    </location>
</feature>
<reference evidence="10 11" key="1">
    <citation type="submission" date="2014-02" db="EMBL/GenBank/DDBJ databases">
        <title>The genome sequence of Colletotrichum salicis CBS 607.94.</title>
        <authorList>
            <person name="Baroncelli R."/>
            <person name="Thon M.R."/>
        </authorList>
    </citation>
    <scope>NUCLEOTIDE SEQUENCE [LARGE SCALE GENOMIC DNA]</scope>
    <source>
        <strain evidence="10 11">CBS 607.94</strain>
    </source>
</reference>
<evidence type="ECO:0000256" key="1">
    <source>
        <dbReference type="ARBA" id="ARBA00003420"/>
    </source>
</evidence>
<evidence type="ECO:0000256" key="2">
    <source>
        <dbReference type="ARBA" id="ARBA00004477"/>
    </source>
</evidence>
<keyword evidence="5 8" id="KW-0812">Transmembrane</keyword>
<feature type="domain" description="Sugar phosphate transporter" evidence="9">
    <location>
        <begin position="19"/>
        <end position="309"/>
    </location>
</feature>
<feature type="transmembrane region" description="Helical" evidence="8">
    <location>
        <begin position="292"/>
        <end position="308"/>
    </location>
</feature>
<evidence type="ECO:0000256" key="4">
    <source>
        <dbReference type="ARBA" id="ARBA00011182"/>
    </source>
</evidence>
<feature type="transmembrane region" description="Helical" evidence="8">
    <location>
        <begin position="241"/>
        <end position="259"/>
    </location>
</feature>
<evidence type="ECO:0000256" key="8">
    <source>
        <dbReference type="SAM" id="Phobius"/>
    </source>
</evidence>
<dbReference type="OrthoDB" id="6418713at2759"/>
<gene>
    <name evidence="10" type="ORF">CSAL01_11577</name>
</gene>
<feature type="transmembrane region" description="Helical" evidence="8">
    <location>
        <begin position="202"/>
        <end position="221"/>
    </location>
</feature>
<evidence type="ECO:0000259" key="9">
    <source>
        <dbReference type="Pfam" id="PF03151"/>
    </source>
</evidence>
<dbReference type="InterPro" id="IPR050186">
    <property type="entry name" value="TPT_transporter"/>
</dbReference>
<feature type="transmembrane region" description="Helical" evidence="8">
    <location>
        <begin position="266"/>
        <end position="286"/>
    </location>
</feature>
<name>A0A135V122_9PEZI</name>